<dbReference type="AlphaFoldDB" id="A0A9Q1K4R0"/>
<sequence length="288" mass="32075">MVKQGNDRNSHSMLLSSENEATRDRGGLLTAGNGGLSTAGNPGPPPKPLPFFLRYAREYQPMLCAPPARSRCYVVYRHCKARQSSVVKDKRDKQQKDKRLILTMEDLSKALREFKTKERAKINLPCPKGMSTGSFSSTSTLCQPARRLFKGQDTNPDGQCMWTLGTTECLALDAMLGGKTGASREQYIQVAERRLPFMQNNVSRGHVSPLATFLGQLQGGFDCLLAVNRHRVKRHAHWLEGFSRDKALLFMMRNVCGCPEWMQGLTTEVMLREEASLCPSHAAMPPTG</sequence>
<comment type="caution">
    <text evidence="2">The sequence shown here is derived from an EMBL/GenBank/DDBJ whole genome shotgun (WGS) entry which is preliminary data.</text>
</comment>
<dbReference type="OrthoDB" id="154356at2759"/>
<name>A0A9Q1K4R0_9CARY</name>
<evidence type="ECO:0000313" key="2">
    <source>
        <dbReference type="EMBL" id="KAJ8436390.1"/>
    </source>
</evidence>
<gene>
    <name evidence="2" type="ORF">Cgig2_032211</name>
</gene>
<dbReference type="EMBL" id="JAKOGI010000347">
    <property type="protein sequence ID" value="KAJ8436390.1"/>
    <property type="molecule type" value="Genomic_DNA"/>
</dbReference>
<reference evidence="2" key="1">
    <citation type="submission" date="2022-04" db="EMBL/GenBank/DDBJ databases">
        <title>Carnegiea gigantea Genome sequencing and assembly v2.</title>
        <authorList>
            <person name="Copetti D."/>
            <person name="Sanderson M.J."/>
            <person name="Burquez A."/>
            <person name="Wojciechowski M.F."/>
        </authorList>
    </citation>
    <scope>NUCLEOTIDE SEQUENCE</scope>
    <source>
        <strain evidence="2">SGP5-SGP5p</strain>
        <tissue evidence="2">Aerial part</tissue>
    </source>
</reference>
<proteinExistence type="predicted"/>
<accession>A0A9Q1K4R0</accession>
<organism evidence="2 3">
    <name type="scientific">Carnegiea gigantea</name>
    <dbReference type="NCBI Taxonomy" id="171969"/>
    <lineage>
        <taxon>Eukaryota</taxon>
        <taxon>Viridiplantae</taxon>
        <taxon>Streptophyta</taxon>
        <taxon>Embryophyta</taxon>
        <taxon>Tracheophyta</taxon>
        <taxon>Spermatophyta</taxon>
        <taxon>Magnoliopsida</taxon>
        <taxon>eudicotyledons</taxon>
        <taxon>Gunneridae</taxon>
        <taxon>Pentapetalae</taxon>
        <taxon>Caryophyllales</taxon>
        <taxon>Cactineae</taxon>
        <taxon>Cactaceae</taxon>
        <taxon>Cactoideae</taxon>
        <taxon>Echinocereeae</taxon>
        <taxon>Carnegiea</taxon>
    </lineage>
</organism>
<dbReference type="Proteomes" id="UP001153076">
    <property type="component" value="Unassembled WGS sequence"/>
</dbReference>
<feature type="region of interest" description="Disordered" evidence="1">
    <location>
        <begin position="17"/>
        <end position="45"/>
    </location>
</feature>
<evidence type="ECO:0000256" key="1">
    <source>
        <dbReference type="SAM" id="MobiDB-lite"/>
    </source>
</evidence>
<evidence type="ECO:0000313" key="3">
    <source>
        <dbReference type="Proteomes" id="UP001153076"/>
    </source>
</evidence>
<keyword evidence="3" id="KW-1185">Reference proteome</keyword>
<protein>
    <submittedName>
        <fullName evidence="2">Uncharacterized protein</fullName>
    </submittedName>
</protein>